<evidence type="ECO:0000313" key="4">
    <source>
        <dbReference type="Proteomes" id="UP000076842"/>
    </source>
</evidence>
<dbReference type="Pfam" id="PF26625">
    <property type="entry name" value="Zn2Cys6-like"/>
    <property type="match status" value="1"/>
</dbReference>
<dbReference type="STRING" id="1353952.A0A165DHG6"/>
<feature type="domain" description="Putative Zn2Cys6" evidence="2">
    <location>
        <begin position="1262"/>
        <end position="1336"/>
    </location>
</feature>
<dbReference type="PANTHER" id="PTHR24216">
    <property type="entry name" value="PAXILLIN-RELATED"/>
    <property type="match status" value="1"/>
</dbReference>
<dbReference type="Proteomes" id="UP000076842">
    <property type="component" value="Unassembled WGS sequence"/>
</dbReference>
<dbReference type="EMBL" id="KV424055">
    <property type="protein sequence ID" value="KZT52796.1"/>
    <property type="molecule type" value="Genomic_DNA"/>
</dbReference>
<feature type="compositionally biased region" description="Pro residues" evidence="1">
    <location>
        <begin position="20"/>
        <end position="34"/>
    </location>
</feature>
<dbReference type="InterPro" id="IPR058259">
    <property type="entry name" value="Zn2Cys6-like"/>
</dbReference>
<name>A0A165DHG6_9BASI</name>
<reference evidence="3 4" key="1">
    <citation type="journal article" date="2016" name="Mol. Biol. Evol.">
        <title>Comparative Genomics of Early-Diverging Mushroom-Forming Fungi Provides Insights into the Origins of Lignocellulose Decay Capabilities.</title>
        <authorList>
            <person name="Nagy L.G."/>
            <person name="Riley R."/>
            <person name="Tritt A."/>
            <person name="Adam C."/>
            <person name="Daum C."/>
            <person name="Floudas D."/>
            <person name="Sun H."/>
            <person name="Yadav J.S."/>
            <person name="Pangilinan J."/>
            <person name="Larsson K.H."/>
            <person name="Matsuura K."/>
            <person name="Barry K."/>
            <person name="Labutti K."/>
            <person name="Kuo R."/>
            <person name="Ohm R.A."/>
            <person name="Bhattacharya S.S."/>
            <person name="Shirouzu T."/>
            <person name="Yoshinaga Y."/>
            <person name="Martin F.M."/>
            <person name="Grigoriev I.V."/>
            <person name="Hibbett D.S."/>
        </authorList>
    </citation>
    <scope>NUCLEOTIDE SEQUENCE [LARGE SCALE GENOMIC DNA]</scope>
    <source>
        <strain evidence="3 4">HHB12733</strain>
    </source>
</reference>
<evidence type="ECO:0000313" key="3">
    <source>
        <dbReference type="EMBL" id="KZT52796.1"/>
    </source>
</evidence>
<feature type="compositionally biased region" description="Low complexity" evidence="1">
    <location>
        <begin position="35"/>
        <end position="62"/>
    </location>
</feature>
<protein>
    <recommendedName>
        <fullName evidence="2">Putative Zn2Cys6 domain-containing protein</fullName>
    </recommendedName>
</protein>
<keyword evidence="4" id="KW-1185">Reference proteome</keyword>
<dbReference type="InParanoid" id="A0A165DHG6"/>
<feature type="region of interest" description="Disordered" evidence="1">
    <location>
        <begin position="515"/>
        <end position="535"/>
    </location>
</feature>
<gene>
    <name evidence="3" type="ORF">CALCODRAFT_486859</name>
</gene>
<proteinExistence type="predicted"/>
<feature type="non-terminal residue" evidence="3">
    <location>
        <position position="1458"/>
    </location>
</feature>
<feature type="region of interest" description="Disordered" evidence="1">
    <location>
        <begin position="1200"/>
        <end position="1247"/>
    </location>
</feature>
<feature type="compositionally biased region" description="Low complexity" evidence="1">
    <location>
        <begin position="515"/>
        <end position="526"/>
    </location>
</feature>
<accession>A0A165DHG6</accession>
<evidence type="ECO:0000256" key="1">
    <source>
        <dbReference type="SAM" id="MobiDB-lite"/>
    </source>
</evidence>
<dbReference type="OrthoDB" id="3407914at2759"/>
<feature type="region of interest" description="Disordered" evidence="1">
    <location>
        <begin position="754"/>
        <end position="808"/>
    </location>
</feature>
<feature type="compositionally biased region" description="Acidic residues" evidence="1">
    <location>
        <begin position="1202"/>
        <end position="1226"/>
    </location>
</feature>
<feature type="region of interest" description="Disordered" evidence="1">
    <location>
        <begin position="16"/>
        <end position="64"/>
    </location>
</feature>
<feature type="compositionally biased region" description="Pro residues" evidence="1">
    <location>
        <begin position="471"/>
        <end position="488"/>
    </location>
</feature>
<feature type="region of interest" description="Disordered" evidence="1">
    <location>
        <begin position="463"/>
        <end position="494"/>
    </location>
</feature>
<organism evidence="3 4">
    <name type="scientific">Calocera cornea HHB12733</name>
    <dbReference type="NCBI Taxonomy" id="1353952"/>
    <lineage>
        <taxon>Eukaryota</taxon>
        <taxon>Fungi</taxon>
        <taxon>Dikarya</taxon>
        <taxon>Basidiomycota</taxon>
        <taxon>Agaricomycotina</taxon>
        <taxon>Dacrymycetes</taxon>
        <taxon>Dacrymycetales</taxon>
        <taxon>Dacrymycetaceae</taxon>
        <taxon>Calocera</taxon>
    </lineage>
</organism>
<evidence type="ECO:0000259" key="2">
    <source>
        <dbReference type="Pfam" id="PF26625"/>
    </source>
</evidence>
<dbReference type="PANTHER" id="PTHR24216:SF65">
    <property type="entry name" value="PAXILLIN-LIKE PROTEIN 1"/>
    <property type="match status" value="1"/>
</dbReference>
<sequence length="1458" mass="164594">MYTFTIVITVRVRAASLPASPSPSSPPHGSPSPSSPSYGSPSPSSPSYGSPSPSSPSYGSPSPSMPFATPLTGLRYCPKLHLLRSDDATLVAPTTVSGAHSTDASKRLLSAKTIGELVKERDVPRFAVMPTLLTAREDGTSASLFSVDCYALKTYPVPKRDASGELAGDAFFHHLVWQAIEGKLDILYDIPFVQAEYEECLWARSHADWTVFAQDYEIRQPHRPYCEGPPAHPLNAKVWWVVPIKQAFSQDRQRPGDYGIMHPLWVDCLRRAHDLFYRLAQQRLTTIPDHRIRKLYSPLNEHWAARFDFGDFARPMLYNLCTKAWLIAQAKTRDMLGILNYFDSLHLRQYPLGPTNPPWVYNFVGVRHETLFDFQLRDNLRRDGVPILESKTDSQGKRYDICHTDDWVKVTRHNLKTQYGRQCKFDPEQYRERQCLMLHKLKAAVRPTKRRRVVTARYINARKLRRQPVQRSPPLPQQPVQRSPPLPQQPVQRLSPLPQQPVQRLSPLPQQLVQRLPPLPQQPSSSEGPDQQPNLRASTLPRLLAILLLLGLPRLLSLRVSTLPRLVLPRQANLLSVTVTRLLAILLLLLPQQPNLRASTLPRLLAILLLLDLPRLLSPRASSLPRLVLPRQANLLSVTVTRQLAIQLLLLPQQPNIRRLALAQQPACRGRAYSSPSAYAHPVGPYQSPSSLPGARRHLAAQHARSPMSQTALPIPQPAELASSPTRGVIPPGGQAHVHPASPNPWEFRLKPEDPEEEDFGTPISRLLSPPSGALIQEPPSPAWARSPSGAPHSKASSVSNPAEEDVSKWTRRMTRLLVKAPDPKRASDEQMGAWLQETEGFMHTMDGWVATDLSGINLYLVHLEEFLLKHVHHTSQRLGRVTPRPRKGYKRLPIDAVNDSMRDEIAAMKRHAELPANQVISACNTPQELIDELARNRVWETPWFGGWSSPEERKTTESNIRARGAWLQRYFEMFDGGDIEFVEEMRGPVIDEARFLLAWHIIVQFPDPLPRRDLVGEIFNWKAIEADIMKDAATDAKLLWNYDLYSSIFIRTIEAVDTAKPALGNADMRRLTSWFESYQLVLSDSVPSHTKHNSPYTVEFARPVISTTNHALAWLAITEDLKIHVASQVISSLPRVLLEQTQMRDGEGRYVGQRAPPLTREMLLSKGVKTMEEGEFHYRYGQHTALSRNAPRVTKHPALPAEEDEEQEQGYEEDQGLPEDDEMETDSSRPTSERDGPLRRRRSRLAAHPDEDKLAFPIWSFPRYDVAHFPTLDQVKKDGASVIGDATLPEDIVLAYGPWMCYSCMVLDSSKRVGPQRACRRFVTAYCGTCKKRPVSVKRYDPKGNRVYDPKAKQKSPDANKYSITIIDDLLREKWFAGGTDLPGNPPGEPKPPMHWTDLIDAGGLSRQPVRRLVPLPQQPELWLVPLPQLPEPRLVPLPQQPELRLVPLPQLPELRL</sequence>